<evidence type="ECO:0000256" key="1">
    <source>
        <dbReference type="SAM" id="MobiDB-lite"/>
    </source>
</evidence>
<feature type="region of interest" description="Disordered" evidence="1">
    <location>
        <begin position="1"/>
        <end position="80"/>
    </location>
</feature>
<name>A0A2P6TLW2_CHLSO</name>
<protein>
    <submittedName>
        <fullName evidence="2">Uncharacterized protein</fullName>
    </submittedName>
</protein>
<accession>A0A2P6TLW2</accession>
<gene>
    <name evidence="2" type="ORF">C2E21_5791</name>
</gene>
<evidence type="ECO:0000313" key="2">
    <source>
        <dbReference type="EMBL" id="PRW45328.1"/>
    </source>
</evidence>
<dbReference type="EMBL" id="LHPG02000011">
    <property type="protein sequence ID" value="PRW45328.1"/>
    <property type="molecule type" value="Genomic_DNA"/>
</dbReference>
<dbReference type="SUPFAM" id="SSF52833">
    <property type="entry name" value="Thioredoxin-like"/>
    <property type="match status" value="1"/>
</dbReference>
<dbReference type="AlphaFoldDB" id="A0A2P6TLW2"/>
<dbReference type="InterPro" id="IPR036249">
    <property type="entry name" value="Thioredoxin-like_sf"/>
</dbReference>
<sequence length="588" mass="59921">MARAPLTGPVLRPVRAMRAGPVQQQPRAPVPEPAQLPTASNASSSSGGSQSSNVVPLPRAGGRGQPSSRVEPVPQQEAALPPRILQVQSAAELSHMARCHPARLLVVHFASPGCKLDEAFQPALQRACAQHPEALFLAIAVQPGEAAAASSPASLAAAAVAPGPSPGSTAEKVELLQGLSIAALPCTLLMRALPSRRAFLNGALKVSVASASLLSSVDDFAEAAPLRRSLSSAALAADAVHSPRASAAGSLELSAAREFDHASMLPLPLKPFGGALSGGSAPASLASASNPAHQPLPAASADGVVSPARRMLVLNLALSACPLTSMAGEGLFSQLVDAAADHGMDRLAAALPCAALPLAALLWGQQVLSCLPQAQAQAQAQEPALVLAADPMQRRSSLPRDAARELGGSNILPLPLKPLSPLAGSALRGGSPLAPPEPKVLQLQSTAELEQMVVSHTRRLLVVSIALNACPFSDAMLPWLAHSAQRHPDALFLRLAVDAAADEGAERLLSALSIGALPVTLLLAGQQLVARLDASGAGRRPPEAAAREAALELHSAIMAAKLQARLQRADCAPQGAEESALAPCLVAA</sequence>
<dbReference type="Proteomes" id="UP000239899">
    <property type="component" value="Unassembled WGS sequence"/>
</dbReference>
<dbReference type="Gene3D" id="3.40.30.10">
    <property type="entry name" value="Glutaredoxin"/>
    <property type="match status" value="1"/>
</dbReference>
<feature type="compositionally biased region" description="Low complexity" evidence="1">
    <location>
        <begin position="39"/>
        <end position="53"/>
    </location>
</feature>
<proteinExistence type="predicted"/>
<organism evidence="2 3">
    <name type="scientific">Chlorella sorokiniana</name>
    <name type="common">Freshwater green alga</name>
    <dbReference type="NCBI Taxonomy" id="3076"/>
    <lineage>
        <taxon>Eukaryota</taxon>
        <taxon>Viridiplantae</taxon>
        <taxon>Chlorophyta</taxon>
        <taxon>core chlorophytes</taxon>
        <taxon>Trebouxiophyceae</taxon>
        <taxon>Chlorellales</taxon>
        <taxon>Chlorellaceae</taxon>
        <taxon>Chlorella clade</taxon>
        <taxon>Chlorella</taxon>
    </lineage>
</organism>
<comment type="caution">
    <text evidence="2">The sequence shown here is derived from an EMBL/GenBank/DDBJ whole genome shotgun (WGS) entry which is preliminary data.</text>
</comment>
<dbReference type="OrthoDB" id="10558933at2759"/>
<keyword evidence="3" id="KW-1185">Reference proteome</keyword>
<evidence type="ECO:0000313" key="3">
    <source>
        <dbReference type="Proteomes" id="UP000239899"/>
    </source>
</evidence>
<reference evidence="2 3" key="1">
    <citation type="journal article" date="2018" name="Plant J.">
        <title>Genome sequences of Chlorella sorokiniana UTEX 1602 and Micractinium conductrix SAG 241.80: implications to maltose excretion by a green alga.</title>
        <authorList>
            <person name="Arriola M.B."/>
            <person name="Velmurugan N."/>
            <person name="Zhang Y."/>
            <person name="Plunkett M.H."/>
            <person name="Hondzo H."/>
            <person name="Barney B.M."/>
        </authorList>
    </citation>
    <scope>NUCLEOTIDE SEQUENCE [LARGE SCALE GENOMIC DNA]</scope>
    <source>
        <strain evidence="3">UTEX 1602</strain>
    </source>
</reference>